<dbReference type="GO" id="GO:0005886">
    <property type="term" value="C:plasma membrane"/>
    <property type="evidence" value="ECO:0007669"/>
    <property type="project" value="UniProtKB-SubCell"/>
</dbReference>
<evidence type="ECO:0000256" key="3">
    <source>
        <dbReference type="ARBA" id="ARBA00022475"/>
    </source>
</evidence>
<evidence type="ECO:0000256" key="11">
    <source>
        <dbReference type="ARBA" id="ARBA00044053"/>
    </source>
</evidence>
<comment type="subcellular location">
    <subcellularLocation>
        <location evidence="1">Cell membrane</location>
        <topology evidence="1">Multi-pass membrane protein</topology>
    </subcellularLocation>
</comment>
<keyword evidence="2" id="KW-0813">Transport</keyword>
<feature type="domain" description="PTS EIIC type-1" evidence="20">
    <location>
        <begin position="104"/>
        <end position="457"/>
    </location>
</feature>
<feature type="transmembrane region" description="Helical" evidence="17">
    <location>
        <begin position="284"/>
        <end position="309"/>
    </location>
</feature>
<dbReference type="Proteomes" id="UP000321659">
    <property type="component" value="Unassembled WGS sequence"/>
</dbReference>
<organism evidence="21 22">
    <name type="scientific">Dellaglioa algida</name>
    <dbReference type="NCBI Taxonomy" id="105612"/>
    <lineage>
        <taxon>Bacteria</taxon>
        <taxon>Bacillati</taxon>
        <taxon>Bacillota</taxon>
        <taxon>Bacilli</taxon>
        <taxon>Lactobacillales</taxon>
        <taxon>Lactobacillaceae</taxon>
        <taxon>Dellaglioa</taxon>
    </lineage>
</organism>
<dbReference type="InterPro" id="IPR050558">
    <property type="entry name" value="PTS_Sugar-Specific_Components"/>
</dbReference>
<dbReference type="AlphaFoldDB" id="A0A5C6M7J8"/>
<dbReference type="PROSITE" id="PS51103">
    <property type="entry name" value="PTS_EIIC_TYPE_1"/>
    <property type="match status" value="1"/>
</dbReference>
<dbReference type="NCBIfam" id="TIGR00830">
    <property type="entry name" value="PTBA"/>
    <property type="match status" value="1"/>
</dbReference>
<dbReference type="PANTHER" id="PTHR30175:SF1">
    <property type="entry name" value="PTS SYSTEM ARBUTIN-, CELLOBIOSE-, AND SALICIN-SPECIFIC EIIBC COMPONENT-RELATED"/>
    <property type="match status" value="1"/>
</dbReference>
<dbReference type="InterPro" id="IPR036878">
    <property type="entry name" value="Glu_permease_IIB"/>
</dbReference>
<feature type="domain" description="PTS EIIA type-1" evidence="18">
    <location>
        <begin position="478"/>
        <end position="582"/>
    </location>
</feature>
<dbReference type="InterPro" id="IPR001127">
    <property type="entry name" value="PTS_EIIA_1_perm"/>
</dbReference>
<evidence type="ECO:0000256" key="6">
    <source>
        <dbReference type="ARBA" id="ARBA00022683"/>
    </source>
</evidence>
<dbReference type="NCBIfam" id="TIGR00826">
    <property type="entry name" value="EIIB_glc"/>
    <property type="match status" value="1"/>
</dbReference>
<evidence type="ECO:0000256" key="4">
    <source>
        <dbReference type="ARBA" id="ARBA00022597"/>
    </source>
</evidence>
<comment type="function">
    <text evidence="12">The phosphoenolpyruvate-dependent sugar phosphotransferase system (sugar PTS), a major carbohydrate active transport system, catalyzes the phosphorylation of incoming sugar substrates concomitantly with their translocation across the cell membrane. This system is involved in sucrose transport.</text>
</comment>
<evidence type="ECO:0000256" key="5">
    <source>
        <dbReference type="ARBA" id="ARBA00022679"/>
    </source>
</evidence>
<evidence type="ECO:0000259" key="20">
    <source>
        <dbReference type="PROSITE" id="PS51103"/>
    </source>
</evidence>
<keyword evidence="4" id="KW-0762">Sugar transport</keyword>
<dbReference type="Gene3D" id="3.30.1360.60">
    <property type="entry name" value="Glucose permease domain IIB"/>
    <property type="match status" value="1"/>
</dbReference>
<dbReference type="EC" id="2.7.1.211" evidence="11"/>
<dbReference type="PROSITE" id="PS01035">
    <property type="entry name" value="PTS_EIIB_TYPE_1_CYS"/>
    <property type="match status" value="1"/>
</dbReference>
<keyword evidence="5" id="KW-0808">Transferase</keyword>
<evidence type="ECO:0000256" key="9">
    <source>
        <dbReference type="ARBA" id="ARBA00022989"/>
    </source>
</evidence>
<keyword evidence="8" id="KW-0418">Kinase</keyword>
<feature type="active site" description="Phosphocysteine intermediate; for EIIB activity" evidence="16">
    <location>
        <position position="26"/>
    </location>
</feature>
<evidence type="ECO:0000256" key="8">
    <source>
        <dbReference type="ARBA" id="ARBA00022777"/>
    </source>
</evidence>
<dbReference type="GO" id="GO:0009401">
    <property type="term" value="P:phosphoenolpyruvate-dependent sugar phosphotransferase system"/>
    <property type="evidence" value="ECO:0007669"/>
    <property type="project" value="UniProtKB-KW"/>
</dbReference>
<keyword evidence="7 17" id="KW-0812">Transmembrane</keyword>
<dbReference type="PROSITE" id="PS51098">
    <property type="entry name" value="PTS_EIIB_TYPE_1"/>
    <property type="match status" value="1"/>
</dbReference>
<evidence type="ECO:0000256" key="10">
    <source>
        <dbReference type="ARBA" id="ARBA00023136"/>
    </source>
</evidence>
<feature type="transmembrane region" description="Helical" evidence="17">
    <location>
        <begin position="205"/>
        <end position="227"/>
    </location>
</feature>
<dbReference type="EMBL" id="SRRQ01000008">
    <property type="protein sequence ID" value="TWW10770.1"/>
    <property type="molecule type" value="Genomic_DNA"/>
</dbReference>
<gene>
    <name evidence="21" type="primary">bglP</name>
    <name evidence="21" type="ORF">LABALGLTS371_11130</name>
</gene>
<dbReference type="InterPro" id="IPR018113">
    <property type="entry name" value="PTrfase_EIIB_Cys"/>
</dbReference>
<evidence type="ECO:0000256" key="13">
    <source>
        <dbReference type="ARBA" id="ARBA00048931"/>
    </source>
</evidence>
<dbReference type="SUPFAM" id="SSF55604">
    <property type="entry name" value="Glucose permease domain IIB"/>
    <property type="match status" value="1"/>
</dbReference>
<evidence type="ECO:0000256" key="2">
    <source>
        <dbReference type="ARBA" id="ARBA00022448"/>
    </source>
</evidence>
<dbReference type="SUPFAM" id="SSF51261">
    <property type="entry name" value="Duplicated hybrid motif"/>
    <property type="match status" value="1"/>
</dbReference>
<feature type="transmembrane region" description="Helical" evidence="17">
    <location>
        <begin position="321"/>
        <end position="342"/>
    </location>
</feature>
<dbReference type="FunFam" id="2.70.70.10:FF:000001">
    <property type="entry name" value="PTS system glucose-specific IIA component"/>
    <property type="match status" value="1"/>
</dbReference>
<accession>A0A5C6M7J8</accession>
<dbReference type="GO" id="GO:0016301">
    <property type="term" value="F:kinase activity"/>
    <property type="evidence" value="ECO:0007669"/>
    <property type="project" value="UniProtKB-KW"/>
</dbReference>
<dbReference type="InterPro" id="IPR001996">
    <property type="entry name" value="PTS_IIB_1"/>
</dbReference>
<evidence type="ECO:0000313" key="21">
    <source>
        <dbReference type="EMBL" id="TWW10770.1"/>
    </source>
</evidence>
<evidence type="ECO:0000256" key="7">
    <source>
        <dbReference type="ARBA" id="ARBA00022692"/>
    </source>
</evidence>
<dbReference type="CDD" id="cd00212">
    <property type="entry name" value="PTS_IIB_glc"/>
    <property type="match status" value="1"/>
</dbReference>
<feature type="transmembrane region" description="Helical" evidence="17">
    <location>
        <begin position="143"/>
        <end position="162"/>
    </location>
</feature>
<protein>
    <recommendedName>
        <fullName evidence="14">PTS system sucrose-specific EIIBCA component</fullName>
        <ecNumber evidence="11">2.7.1.211</ecNumber>
    </recommendedName>
    <alternativeName>
        <fullName evidence="15">EIIBCA-Scr</fullName>
    </alternativeName>
</protein>
<comment type="caution">
    <text evidence="21">The sequence shown here is derived from an EMBL/GenBank/DDBJ whole genome shotgun (WGS) entry which is preliminary data.</text>
</comment>
<feature type="transmembrane region" description="Helical" evidence="17">
    <location>
        <begin position="380"/>
        <end position="400"/>
    </location>
</feature>
<dbReference type="RefSeq" id="WP_146302860.1">
    <property type="nucleotide sequence ID" value="NZ_JANXKU010000007.1"/>
</dbReference>
<proteinExistence type="predicted"/>
<reference evidence="21 22" key="1">
    <citation type="submission" date="2019-04" db="EMBL/GenBank/DDBJ databases">
        <title>In vitro growth and metabolic characteristics of meat-borne Lactobacillus algidus strains.</title>
        <authorList>
            <person name="Sade E."/>
            <person name="Per J."/>
            <person name="Tytti H."/>
            <person name="Johanna B.K."/>
        </authorList>
    </citation>
    <scope>NUCLEOTIDE SEQUENCE [LARGE SCALE GENOMIC DNA]</scope>
    <source>
        <strain evidence="21 22">LTS37-1</strain>
    </source>
</reference>
<dbReference type="NCBIfam" id="TIGR01995">
    <property type="entry name" value="PTS-II-ABC-beta"/>
    <property type="match status" value="1"/>
</dbReference>
<comment type="catalytic activity">
    <reaction evidence="13">
        <text>N(pros)-phospho-L-histidyl-[protein](out) + sucrose = sucrose 6(G)-phosphate(in) + L-histidyl-[protein]</text>
        <dbReference type="Rhea" id="RHEA:49236"/>
        <dbReference type="Rhea" id="RHEA-COMP:9745"/>
        <dbReference type="Rhea" id="RHEA-COMP:9746"/>
        <dbReference type="ChEBI" id="CHEBI:17992"/>
        <dbReference type="ChEBI" id="CHEBI:29979"/>
        <dbReference type="ChEBI" id="CHEBI:64837"/>
        <dbReference type="ChEBI" id="CHEBI:91002"/>
        <dbReference type="EC" id="2.7.1.211"/>
    </reaction>
</comment>
<evidence type="ECO:0000259" key="18">
    <source>
        <dbReference type="PROSITE" id="PS51093"/>
    </source>
</evidence>
<dbReference type="InterPro" id="IPR011297">
    <property type="entry name" value="PTS_IIABC_b_glu"/>
</dbReference>
<dbReference type="GO" id="GO:0090589">
    <property type="term" value="F:protein-phosphocysteine-trehalose phosphotransferase system transporter activity"/>
    <property type="evidence" value="ECO:0007669"/>
    <property type="project" value="TreeGrafter"/>
</dbReference>
<dbReference type="Gene3D" id="2.70.70.10">
    <property type="entry name" value="Glucose Permease (Domain IIA)"/>
    <property type="match status" value="1"/>
</dbReference>
<dbReference type="FunFam" id="3.30.1360.60:FF:000001">
    <property type="entry name" value="PTS system glucose-specific IIBC component PtsG"/>
    <property type="match status" value="1"/>
</dbReference>
<feature type="transmembrane region" description="Helical" evidence="17">
    <location>
        <begin position="102"/>
        <end position="123"/>
    </location>
</feature>
<evidence type="ECO:0000256" key="14">
    <source>
        <dbReference type="ARBA" id="ARBA00074554"/>
    </source>
</evidence>
<evidence type="ECO:0000256" key="12">
    <source>
        <dbReference type="ARBA" id="ARBA00045139"/>
    </source>
</evidence>
<keyword evidence="6" id="KW-0598">Phosphotransferase system</keyword>
<dbReference type="PROSITE" id="PS51093">
    <property type="entry name" value="PTS_EIIA_TYPE_1"/>
    <property type="match status" value="1"/>
</dbReference>
<dbReference type="PANTHER" id="PTHR30175">
    <property type="entry name" value="PHOSPHOTRANSFERASE SYSTEM TRANSPORT PROTEIN"/>
    <property type="match status" value="1"/>
</dbReference>
<evidence type="ECO:0000256" key="15">
    <source>
        <dbReference type="ARBA" id="ARBA00081008"/>
    </source>
</evidence>
<evidence type="ECO:0000256" key="17">
    <source>
        <dbReference type="SAM" id="Phobius"/>
    </source>
</evidence>
<evidence type="ECO:0000256" key="1">
    <source>
        <dbReference type="ARBA" id="ARBA00004651"/>
    </source>
</evidence>
<name>A0A5C6M7J8_9LACO</name>
<evidence type="ECO:0000313" key="22">
    <source>
        <dbReference type="Proteomes" id="UP000321659"/>
    </source>
</evidence>
<dbReference type="InterPro" id="IPR003352">
    <property type="entry name" value="PTS_EIIC"/>
</dbReference>
<dbReference type="GO" id="GO:0015771">
    <property type="term" value="P:trehalose transport"/>
    <property type="evidence" value="ECO:0007669"/>
    <property type="project" value="TreeGrafter"/>
</dbReference>
<dbReference type="InterPro" id="IPR011055">
    <property type="entry name" value="Dup_hybrid_motif"/>
</dbReference>
<feature type="transmembrane region" description="Helical" evidence="17">
    <location>
        <begin position="174"/>
        <end position="193"/>
    </location>
</feature>
<keyword evidence="10 17" id="KW-0472">Membrane</keyword>
<sequence>MDNKKISASILKGVGGEANVDNVYHCATRLRFTLKDESLANKEDIEALEGVITVVESGGMFQVVIGNNVNNVYAAMVSNSKLEDADQQNNTPKKKQGLLNSFLDMIAGVFAPTLGVLAGSGLIKGVLVLLTSLGVLTDKSGTYVVLNTAADTFFYFLPVFLAYTAAKKFKTDPFIAMTLGASLIYPTIVAAYTNKINLDFVGIPVILAKYTSTVIPAILAVWVLSYLERFIRKHLHESVVNLLTPFFSLIIMVPLTLMVVGPIADYASQLIAGGYSAIYNFSPILSGAAIGGLWQVLVIFGLHWGLVPVMTNNISFYGRDTLGPGCMTAVAAQAGAVFAVFLKTKDTKLKSLSLSSFISALFGITEPAVYGITLKYKKPFIIACVTGAVFGGITGAVGSAAVSVATRSVLSFPIYIGKGFAWLVACYFLSMITSCVLTYLFGYKDEIVADVNDKIEKKPIELRSPAKGKIIDLMNVNDATFASGALGDGFAVEPTEGNVYSPIDGEVMSVFPTKHAIGITGSNGAEILVHIGIDTVDLNGKYFESKVQDGQNIRAGDLLTVFDLEALKKDGYDPTIMVIVTNSNRVSDITISNDNEGAIKEDLK</sequence>
<dbReference type="Pfam" id="PF00358">
    <property type="entry name" value="PTS_EIIA_1"/>
    <property type="match status" value="1"/>
</dbReference>
<feature type="transmembrane region" description="Helical" evidence="17">
    <location>
        <begin position="354"/>
        <end position="373"/>
    </location>
</feature>
<dbReference type="Pfam" id="PF00367">
    <property type="entry name" value="PTS_EIIB"/>
    <property type="match status" value="1"/>
</dbReference>
<dbReference type="PROSITE" id="PS00371">
    <property type="entry name" value="PTS_EIIA_TYPE_1_HIS"/>
    <property type="match status" value="1"/>
</dbReference>
<evidence type="ECO:0000259" key="19">
    <source>
        <dbReference type="PROSITE" id="PS51098"/>
    </source>
</evidence>
<dbReference type="Pfam" id="PF02378">
    <property type="entry name" value="PTS_EIIC"/>
    <property type="match status" value="1"/>
</dbReference>
<feature type="domain" description="PTS EIIB type-1" evidence="19">
    <location>
        <begin position="4"/>
        <end position="86"/>
    </location>
</feature>
<keyword evidence="3" id="KW-1003">Cell membrane</keyword>
<keyword evidence="9 17" id="KW-1133">Transmembrane helix</keyword>
<dbReference type="InterPro" id="IPR013013">
    <property type="entry name" value="PTS_EIIC_1"/>
</dbReference>
<evidence type="ECO:0000256" key="16">
    <source>
        <dbReference type="PROSITE-ProRule" id="PRU00421"/>
    </source>
</evidence>
<feature type="transmembrane region" description="Helical" evidence="17">
    <location>
        <begin position="239"/>
        <end position="264"/>
    </location>
</feature>
<dbReference type="GO" id="GO:0008982">
    <property type="term" value="F:protein-N(PI)-phosphohistidine-sugar phosphotransferase activity"/>
    <property type="evidence" value="ECO:0007669"/>
    <property type="project" value="InterPro"/>
</dbReference>
<feature type="transmembrane region" description="Helical" evidence="17">
    <location>
        <begin position="420"/>
        <end position="441"/>
    </location>
</feature>